<proteinExistence type="predicted"/>
<dbReference type="Proteomes" id="UP001271769">
    <property type="component" value="Unassembled WGS sequence"/>
</dbReference>
<organism evidence="1 2">
    <name type="scientific">Dongia rigui</name>
    <dbReference type="NCBI Taxonomy" id="940149"/>
    <lineage>
        <taxon>Bacteria</taxon>
        <taxon>Pseudomonadati</taxon>
        <taxon>Pseudomonadota</taxon>
        <taxon>Alphaproteobacteria</taxon>
        <taxon>Rhodospirillales</taxon>
        <taxon>Dongiaceae</taxon>
        <taxon>Dongia</taxon>
    </lineage>
</organism>
<dbReference type="RefSeq" id="WP_320501628.1">
    <property type="nucleotide sequence ID" value="NZ_JAXCLX010000002.1"/>
</dbReference>
<sequence>MMLERKSTEAIDKTGAVHNVADEMKAHYTPAEVLGLVELARAGLLDHDDSVSYVGGAAPLSHIMGGAGGLAFDVSRFTSPFLGGTPRAFRRLPRIYVPNDANRGFVVGGPRQAYLYQQYYRDGAEVVPLQGFLPRATGDIMSLVHVGANDLRKTPLDNAGAFLFAFKPEVELDGRLSLATVKLPALSLDWRLSVKDDHSIAALVQKRIDLESFIFINVFTVASLPQPAAPNFAPPPRFPINGFAKKRAVFKSEQLIPSVGYQDRFEQIRIEPVTHTFPAEAGATYLIEVGLGQSALCSAPTQIDETSRVLLDARVRIPLVSVTTDKLPV</sequence>
<name>A0ABU5E120_9PROT</name>
<gene>
    <name evidence="1" type="ORF">SMD31_14570</name>
</gene>
<protein>
    <submittedName>
        <fullName evidence="1">Uncharacterized protein</fullName>
    </submittedName>
</protein>
<keyword evidence="2" id="KW-1185">Reference proteome</keyword>
<comment type="caution">
    <text evidence="1">The sequence shown here is derived from an EMBL/GenBank/DDBJ whole genome shotgun (WGS) entry which is preliminary data.</text>
</comment>
<dbReference type="EMBL" id="JAXCLX010000002">
    <property type="protein sequence ID" value="MDY0873163.1"/>
    <property type="molecule type" value="Genomic_DNA"/>
</dbReference>
<evidence type="ECO:0000313" key="1">
    <source>
        <dbReference type="EMBL" id="MDY0873163.1"/>
    </source>
</evidence>
<evidence type="ECO:0000313" key="2">
    <source>
        <dbReference type="Proteomes" id="UP001271769"/>
    </source>
</evidence>
<reference evidence="1 2" key="1">
    <citation type="journal article" date="2013" name="Antonie Van Leeuwenhoek">
        <title>Dongia rigui sp. nov., isolated from freshwater of a large wetland in Korea.</title>
        <authorList>
            <person name="Baik K.S."/>
            <person name="Hwang Y.M."/>
            <person name="Choi J.S."/>
            <person name="Kwon J."/>
            <person name="Seong C.N."/>
        </authorList>
    </citation>
    <scope>NUCLEOTIDE SEQUENCE [LARGE SCALE GENOMIC DNA]</scope>
    <source>
        <strain evidence="1 2">04SU4-P</strain>
    </source>
</reference>
<accession>A0ABU5E120</accession>